<sequence>VYKKYFPDIAVGYKDPRVKLHVIDGTIFLNSVPKGTYDAIIVDAFDPIRPDHELFETQFFELISKALRPGGVLCIQAESFWYKSLDIEQLLIKSRQIFKGSSDYAWTNVPTYPRQVTMQMQCT</sequence>
<dbReference type="Pfam" id="PF01564">
    <property type="entry name" value="Spermine_synth"/>
    <property type="match status" value="1"/>
</dbReference>
<reference evidence="5 6" key="1">
    <citation type="journal article" date="2014" name="Am. J. Bot.">
        <title>Genome assembly and annotation for red clover (Trifolium pratense; Fabaceae).</title>
        <authorList>
            <person name="Istvanek J."/>
            <person name="Jaros M."/>
            <person name="Krenek A."/>
            <person name="Repkova J."/>
        </authorList>
    </citation>
    <scope>NUCLEOTIDE SEQUENCE [LARGE SCALE GENOMIC DNA]</scope>
    <source>
        <strain evidence="6">cv. Tatra</strain>
        <tissue evidence="5">Young leaves</tissue>
    </source>
</reference>
<gene>
    <name evidence="5" type="ORF">L195_g046692</name>
</gene>
<keyword evidence="2 3" id="KW-0808">Transferase</keyword>
<feature type="domain" description="PABS" evidence="4">
    <location>
        <begin position="1"/>
        <end position="123"/>
    </location>
</feature>
<evidence type="ECO:0000256" key="3">
    <source>
        <dbReference type="PROSITE-ProRule" id="PRU00354"/>
    </source>
</evidence>
<dbReference type="PROSITE" id="PS51006">
    <property type="entry name" value="PABS_2"/>
    <property type="match status" value="1"/>
</dbReference>
<feature type="active site" description="Proton acceptor" evidence="3">
    <location>
        <position position="43"/>
    </location>
</feature>
<feature type="non-terminal residue" evidence="5">
    <location>
        <position position="1"/>
    </location>
</feature>
<evidence type="ECO:0000259" key="4">
    <source>
        <dbReference type="PROSITE" id="PS51006"/>
    </source>
</evidence>
<protein>
    <submittedName>
        <fullName evidence="5">Spermidine synthase</fullName>
    </submittedName>
</protein>
<name>A0A2K3MIE9_TRIPR</name>
<dbReference type="SUPFAM" id="SSF53335">
    <property type="entry name" value="S-adenosyl-L-methionine-dependent methyltransferases"/>
    <property type="match status" value="1"/>
</dbReference>
<dbReference type="GO" id="GO:0005829">
    <property type="term" value="C:cytosol"/>
    <property type="evidence" value="ECO:0007669"/>
    <property type="project" value="TreeGrafter"/>
</dbReference>
<dbReference type="InterPro" id="IPR029063">
    <property type="entry name" value="SAM-dependent_MTases_sf"/>
</dbReference>
<dbReference type="InterPro" id="IPR001045">
    <property type="entry name" value="Spermi_synthase"/>
</dbReference>
<dbReference type="PANTHER" id="PTHR11558:SF44">
    <property type="entry name" value="PABS DOMAIN-CONTAINING PROTEIN"/>
    <property type="match status" value="1"/>
</dbReference>
<evidence type="ECO:0000256" key="2">
    <source>
        <dbReference type="ARBA" id="ARBA00022679"/>
    </source>
</evidence>
<comment type="caution">
    <text evidence="5">The sequence shown here is derived from an EMBL/GenBank/DDBJ whole genome shotgun (WGS) entry which is preliminary data.</text>
</comment>
<proteinExistence type="inferred from homology"/>
<accession>A0A2K3MIE9</accession>
<evidence type="ECO:0000256" key="1">
    <source>
        <dbReference type="ARBA" id="ARBA00007867"/>
    </source>
</evidence>
<organism evidence="5 6">
    <name type="scientific">Trifolium pratense</name>
    <name type="common">Red clover</name>
    <dbReference type="NCBI Taxonomy" id="57577"/>
    <lineage>
        <taxon>Eukaryota</taxon>
        <taxon>Viridiplantae</taxon>
        <taxon>Streptophyta</taxon>
        <taxon>Embryophyta</taxon>
        <taxon>Tracheophyta</taxon>
        <taxon>Spermatophyta</taxon>
        <taxon>Magnoliopsida</taxon>
        <taxon>eudicotyledons</taxon>
        <taxon>Gunneridae</taxon>
        <taxon>Pentapetalae</taxon>
        <taxon>rosids</taxon>
        <taxon>fabids</taxon>
        <taxon>Fabales</taxon>
        <taxon>Fabaceae</taxon>
        <taxon>Papilionoideae</taxon>
        <taxon>50 kb inversion clade</taxon>
        <taxon>NPAAA clade</taxon>
        <taxon>Hologalegina</taxon>
        <taxon>IRL clade</taxon>
        <taxon>Trifolieae</taxon>
        <taxon>Trifolium</taxon>
    </lineage>
</organism>
<dbReference type="GO" id="GO:0008295">
    <property type="term" value="P:spermidine biosynthetic process"/>
    <property type="evidence" value="ECO:0007669"/>
    <property type="project" value="TreeGrafter"/>
</dbReference>
<reference evidence="5 6" key="2">
    <citation type="journal article" date="2017" name="Front. Plant Sci.">
        <title>Gene Classification and Mining of Molecular Markers Useful in Red Clover (Trifolium pratense) Breeding.</title>
        <authorList>
            <person name="Istvanek J."/>
            <person name="Dluhosova J."/>
            <person name="Dluhos P."/>
            <person name="Patkova L."/>
            <person name="Nedelnik J."/>
            <person name="Repkova J."/>
        </authorList>
    </citation>
    <scope>NUCLEOTIDE SEQUENCE [LARGE SCALE GENOMIC DNA]</scope>
    <source>
        <strain evidence="6">cv. Tatra</strain>
        <tissue evidence="5">Young leaves</tissue>
    </source>
</reference>
<dbReference type="InterPro" id="IPR030374">
    <property type="entry name" value="PABS"/>
</dbReference>
<dbReference type="AlphaFoldDB" id="A0A2K3MIE9"/>
<evidence type="ECO:0000313" key="6">
    <source>
        <dbReference type="Proteomes" id="UP000236291"/>
    </source>
</evidence>
<evidence type="ECO:0000313" key="5">
    <source>
        <dbReference type="EMBL" id="PNX90567.1"/>
    </source>
</evidence>
<keyword evidence="3" id="KW-0620">Polyamine biosynthesis</keyword>
<dbReference type="GO" id="GO:0004766">
    <property type="term" value="F:spermidine synthase activity"/>
    <property type="evidence" value="ECO:0007669"/>
    <property type="project" value="TreeGrafter"/>
</dbReference>
<dbReference type="EMBL" id="ASHM01063260">
    <property type="protein sequence ID" value="PNX90567.1"/>
    <property type="molecule type" value="Genomic_DNA"/>
</dbReference>
<dbReference type="PANTHER" id="PTHR11558">
    <property type="entry name" value="SPERMIDINE/SPERMINE SYNTHASE"/>
    <property type="match status" value="1"/>
</dbReference>
<dbReference type="Gene3D" id="3.40.50.150">
    <property type="entry name" value="Vaccinia Virus protein VP39"/>
    <property type="match status" value="1"/>
</dbReference>
<dbReference type="Proteomes" id="UP000236291">
    <property type="component" value="Unassembled WGS sequence"/>
</dbReference>
<dbReference type="CDD" id="cd02440">
    <property type="entry name" value="AdoMet_MTases"/>
    <property type="match status" value="1"/>
</dbReference>
<comment type="similarity">
    <text evidence="1">Belongs to the spermidine/spermine synthase family.</text>
</comment>
<dbReference type="STRING" id="57577.A0A2K3MIE9"/>